<evidence type="ECO:0000313" key="1">
    <source>
        <dbReference type="EMBL" id="OIT30222.1"/>
    </source>
</evidence>
<comment type="caution">
    <text evidence="1">The sequence shown here is derived from an EMBL/GenBank/DDBJ whole genome shotgun (WGS) entry which is preliminary data.</text>
</comment>
<dbReference type="Proteomes" id="UP000187609">
    <property type="component" value="Unassembled WGS sequence"/>
</dbReference>
<gene>
    <name evidence="1" type="ORF">A4A49_14004</name>
</gene>
<name>A0A314KM00_NICAT</name>
<protein>
    <submittedName>
        <fullName evidence="1">Uncharacterized protein</fullName>
    </submittedName>
</protein>
<keyword evidence="2" id="KW-1185">Reference proteome</keyword>
<accession>A0A314KM00</accession>
<sequence length="114" mass="13229">MLLSINIEDTLILTSACRVVFEDVHKHNKAKDCWLIIDDLFLSLIPKHSITGFESQLIISTQALWHNVIVITSISQWDESMEREVNHFLIQSLGKFYLRRMVLIGGRLDLDLKH</sequence>
<dbReference type="AlphaFoldDB" id="A0A314KM00"/>
<proteinExistence type="predicted"/>
<organism evidence="1 2">
    <name type="scientific">Nicotiana attenuata</name>
    <name type="common">Coyote tobacco</name>
    <dbReference type="NCBI Taxonomy" id="49451"/>
    <lineage>
        <taxon>Eukaryota</taxon>
        <taxon>Viridiplantae</taxon>
        <taxon>Streptophyta</taxon>
        <taxon>Embryophyta</taxon>
        <taxon>Tracheophyta</taxon>
        <taxon>Spermatophyta</taxon>
        <taxon>Magnoliopsida</taxon>
        <taxon>eudicotyledons</taxon>
        <taxon>Gunneridae</taxon>
        <taxon>Pentapetalae</taxon>
        <taxon>asterids</taxon>
        <taxon>lamiids</taxon>
        <taxon>Solanales</taxon>
        <taxon>Solanaceae</taxon>
        <taxon>Nicotianoideae</taxon>
        <taxon>Nicotianeae</taxon>
        <taxon>Nicotiana</taxon>
    </lineage>
</organism>
<reference evidence="1" key="1">
    <citation type="submission" date="2016-11" db="EMBL/GenBank/DDBJ databases">
        <title>The genome of Nicotiana attenuata.</title>
        <authorList>
            <person name="Xu S."/>
            <person name="Brockmoeller T."/>
            <person name="Gaquerel E."/>
            <person name="Navarro A."/>
            <person name="Kuhl H."/>
            <person name="Gase K."/>
            <person name="Ling Z."/>
            <person name="Zhou W."/>
            <person name="Kreitzer C."/>
            <person name="Stanke M."/>
            <person name="Tang H."/>
            <person name="Lyons E."/>
            <person name="Pandey P."/>
            <person name="Pandey S.P."/>
            <person name="Timmermann B."/>
            <person name="Baldwin I.T."/>
        </authorList>
    </citation>
    <scope>NUCLEOTIDE SEQUENCE [LARGE SCALE GENOMIC DNA]</scope>
    <source>
        <strain evidence="1">UT</strain>
    </source>
</reference>
<dbReference type="EMBL" id="MJEQ01001567">
    <property type="protein sequence ID" value="OIT30222.1"/>
    <property type="molecule type" value="Genomic_DNA"/>
</dbReference>
<evidence type="ECO:0000313" key="2">
    <source>
        <dbReference type="Proteomes" id="UP000187609"/>
    </source>
</evidence>
<dbReference type="Gramene" id="OIT30222">
    <property type="protein sequence ID" value="OIT30222"/>
    <property type="gene ID" value="A4A49_14004"/>
</dbReference>